<dbReference type="STRING" id="137733.SAMN05421767_10549"/>
<evidence type="ECO:0000256" key="1">
    <source>
        <dbReference type="SAM" id="Phobius"/>
    </source>
</evidence>
<reference evidence="2 3" key="1">
    <citation type="submission" date="2016-10" db="EMBL/GenBank/DDBJ databases">
        <authorList>
            <person name="de Groot N.N."/>
        </authorList>
    </citation>
    <scope>NUCLEOTIDE SEQUENCE [LARGE SCALE GENOMIC DNA]</scope>
    <source>
        <strain evidence="2 3">DSM 15827</strain>
    </source>
</reference>
<protein>
    <recommendedName>
        <fullName evidence="4">DUF3397 domain-containing protein</fullName>
    </recommendedName>
</protein>
<dbReference type="EMBL" id="FOGF01000005">
    <property type="protein sequence ID" value="SEQ72529.1"/>
    <property type="molecule type" value="Genomic_DNA"/>
</dbReference>
<sequence length="117" mass="13544">MISIFYELSLILALIGCYIALKLVVGKRLYYSEDSYITRRELLLPLTLVWVLTTSRIVLNVSVFPYILFVVSLTSLLVLLLRQKDFNPWVFVHRFFSLSYLLLVLVGVGLEVARIFI</sequence>
<evidence type="ECO:0000313" key="3">
    <source>
        <dbReference type="Proteomes" id="UP000198556"/>
    </source>
</evidence>
<name>A0A1H9ID67_9LACT</name>
<gene>
    <name evidence="2" type="ORF">SAMN05421767_10549</name>
</gene>
<accession>A0A1H9ID67</accession>
<feature type="transmembrane region" description="Helical" evidence="1">
    <location>
        <begin position="95"/>
        <end position="116"/>
    </location>
</feature>
<dbReference type="Proteomes" id="UP000198556">
    <property type="component" value="Unassembled WGS sequence"/>
</dbReference>
<dbReference type="AlphaFoldDB" id="A0A1H9ID67"/>
<feature type="transmembrane region" description="Helical" evidence="1">
    <location>
        <begin position="65"/>
        <end position="83"/>
    </location>
</feature>
<keyword evidence="1" id="KW-0472">Membrane</keyword>
<keyword evidence="1" id="KW-1133">Transmembrane helix</keyword>
<evidence type="ECO:0008006" key="4">
    <source>
        <dbReference type="Google" id="ProtNLM"/>
    </source>
</evidence>
<organism evidence="2 3">
    <name type="scientific">Granulicatella balaenopterae</name>
    <dbReference type="NCBI Taxonomy" id="137733"/>
    <lineage>
        <taxon>Bacteria</taxon>
        <taxon>Bacillati</taxon>
        <taxon>Bacillota</taxon>
        <taxon>Bacilli</taxon>
        <taxon>Lactobacillales</taxon>
        <taxon>Carnobacteriaceae</taxon>
        <taxon>Granulicatella</taxon>
    </lineage>
</organism>
<keyword evidence="1" id="KW-0812">Transmembrane</keyword>
<keyword evidence="3" id="KW-1185">Reference proteome</keyword>
<dbReference type="RefSeq" id="WP_089746030.1">
    <property type="nucleotide sequence ID" value="NZ_FOGF01000005.1"/>
</dbReference>
<proteinExistence type="predicted"/>
<feature type="transmembrane region" description="Helical" evidence="1">
    <location>
        <begin position="6"/>
        <end position="30"/>
    </location>
</feature>
<evidence type="ECO:0000313" key="2">
    <source>
        <dbReference type="EMBL" id="SEQ72529.1"/>
    </source>
</evidence>